<comment type="caution">
    <text evidence="1">The sequence shown here is derived from an EMBL/GenBank/DDBJ whole genome shotgun (WGS) entry which is preliminary data.</text>
</comment>
<organism evidence="1 2">
    <name type="scientific">Russula ochroleuca</name>
    <dbReference type="NCBI Taxonomy" id="152965"/>
    <lineage>
        <taxon>Eukaryota</taxon>
        <taxon>Fungi</taxon>
        <taxon>Dikarya</taxon>
        <taxon>Basidiomycota</taxon>
        <taxon>Agaricomycotina</taxon>
        <taxon>Agaricomycetes</taxon>
        <taxon>Russulales</taxon>
        <taxon>Russulaceae</taxon>
        <taxon>Russula</taxon>
    </lineage>
</organism>
<protein>
    <submittedName>
        <fullName evidence="1">Uncharacterized protein</fullName>
    </submittedName>
</protein>
<evidence type="ECO:0000313" key="2">
    <source>
        <dbReference type="Proteomes" id="UP000759537"/>
    </source>
</evidence>
<sequence>MSNGVLFCVRVRESGVTVRVCKSESSCSCGMGSRGGRCGERTGLEGDERALGCFREWRRNTRCHFGRKSEAFLACWRWSWYGCDLRLSSSSSSREWQSANHVEHAINVSIKKKKRLNPVYCGWHRMQVTMLVKGSTGVCLSDQYNTAQNVLLPIPPSLPLKTSDISPVIPCPPLLIQPPCLPTSRRFSMLPWPSTSSKLGKISATTHSPTGLIAAMAPILSSKYFKNNPRHLMKSGTAIPNCSSGSDQS</sequence>
<dbReference type="Proteomes" id="UP000759537">
    <property type="component" value="Unassembled WGS sequence"/>
</dbReference>
<proteinExistence type="predicted"/>
<dbReference type="EMBL" id="WHVB01000030">
    <property type="protein sequence ID" value="KAF8468686.1"/>
    <property type="molecule type" value="Genomic_DNA"/>
</dbReference>
<accession>A0A9P5JY79</accession>
<gene>
    <name evidence="1" type="ORF">DFH94DRAFT_277679</name>
</gene>
<keyword evidence="2" id="KW-1185">Reference proteome</keyword>
<reference evidence="1" key="1">
    <citation type="submission" date="2019-10" db="EMBL/GenBank/DDBJ databases">
        <authorList>
            <consortium name="DOE Joint Genome Institute"/>
            <person name="Kuo A."/>
            <person name="Miyauchi S."/>
            <person name="Kiss E."/>
            <person name="Drula E."/>
            <person name="Kohler A."/>
            <person name="Sanchez-Garcia M."/>
            <person name="Andreopoulos B."/>
            <person name="Barry K.W."/>
            <person name="Bonito G."/>
            <person name="Buee M."/>
            <person name="Carver A."/>
            <person name="Chen C."/>
            <person name="Cichocki N."/>
            <person name="Clum A."/>
            <person name="Culley D."/>
            <person name="Crous P.W."/>
            <person name="Fauchery L."/>
            <person name="Girlanda M."/>
            <person name="Hayes R."/>
            <person name="Keri Z."/>
            <person name="LaButti K."/>
            <person name="Lipzen A."/>
            <person name="Lombard V."/>
            <person name="Magnuson J."/>
            <person name="Maillard F."/>
            <person name="Morin E."/>
            <person name="Murat C."/>
            <person name="Nolan M."/>
            <person name="Ohm R."/>
            <person name="Pangilinan J."/>
            <person name="Pereira M."/>
            <person name="Perotto S."/>
            <person name="Peter M."/>
            <person name="Riley R."/>
            <person name="Sitrit Y."/>
            <person name="Stielow B."/>
            <person name="Szollosi G."/>
            <person name="Zifcakova L."/>
            <person name="Stursova M."/>
            <person name="Spatafora J.W."/>
            <person name="Tedersoo L."/>
            <person name="Vaario L.-M."/>
            <person name="Yamada A."/>
            <person name="Yan M."/>
            <person name="Wang P."/>
            <person name="Xu J."/>
            <person name="Bruns T."/>
            <person name="Baldrian P."/>
            <person name="Vilgalys R."/>
            <person name="Henrissat B."/>
            <person name="Grigoriev I.V."/>
            <person name="Hibbett D."/>
            <person name="Nagy L.G."/>
            <person name="Martin F.M."/>
        </authorList>
    </citation>
    <scope>NUCLEOTIDE SEQUENCE</scope>
    <source>
        <strain evidence="1">Prilba</strain>
    </source>
</reference>
<dbReference type="AlphaFoldDB" id="A0A9P5JY79"/>
<name>A0A9P5JY79_9AGAM</name>
<evidence type="ECO:0000313" key="1">
    <source>
        <dbReference type="EMBL" id="KAF8468686.1"/>
    </source>
</evidence>
<reference evidence="1" key="2">
    <citation type="journal article" date="2020" name="Nat. Commun.">
        <title>Large-scale genome sequencing of mycorrhizal fungi provides insights into the early evolution of symbiotic traits.</title>
        <authorList>
            <person name="Miyauchi S."/>
            <person name="Kiss E."/>
            <person name="Kuo A."/>
            <person name="Drula E."/>
            <person name="Kohler A."/>
            <person name="Sanchez-Garcia M."/>
            <person name="Morin E."/>
            <person name="Andreopoulos B."/>
            <person name="Barry K.W."/>
            <person name="Bonito G."/>
            <person name="Buee M."/>
            <person name="Carver A."/>
            <person name="Chen C."/>
            <person name="Cichocki N."/>
            <person name="Clum A."/>
            <person name="Culley D."/>
            <person name="Crous P.W."/>
            <person name="Fauchery L."/>
            <person name="Girlanda M."/>
            <person name="Hayes R.D."/>
            <person name="Keri Z."/>
            <person name="LaButti K."/>
            <person name="Lipzen A."/>
            <person name="Lombard V."/>
            <person name="Magnuson J."/>
            <person name="Maillard F."/>
            <person name="Murat C."/>
            <person name="Nolan M."/>
            <person name="Ohm R.A."/>
            <person name="Pangilinan J."/>
            <person name="Pereira M.F."/>
            <person name="Perotto S."/>
            <person name="Peter M."/>
            <person name="Pfister S."/>
            <person name="Riley R."/>
            <person name="Sitrit Y."/>
            <person name="Stielow J.B."/>
            <person name="Szollosi G."/>
            <person name="Zifcakova L."/>
            <person name="Stursova M."/>
            <person name="Spatafora J.W."/>
            <person name="Tedersoo L."/>
            <person name="Vaario L.M."/>
            <person name="Yamada A."/>
            <person name="Yan M."/>
            <person name="Wang P."/>
            <person name="Xu J."/>
            <person name="Bruns T."/>
            <person name="Baldrian P."/>
            <person name="Vilgalys R."/>
            <person name="Dunand C."/>
            <person name="Henrissat B."/>
            <person name="Grigoriev I.V."/>
            <person name="Hibbett D."/>
            <person name="Nagy L.G."/>
            <person name="Martin F.M."/>
        </authorList>
    </citation>
    <scope>NUCLEOTIDE SEQUENCE</scope>
    <source>
        <strain evidence="1">Prilba</strain>
    </source>
</reference>